<proteinExistence type="predicted"/>
<feature type="chain" id="PRO_5028911223" evidence="2">
    <location>
        <begin position="28"/>
        <end position="135"/>
    </location>
</feature>
<evidence type="ECO:0000256" key="2">
    <source>
        <dbReference type="SAM" id="SignalP"/>
    </source>
</evidence>
<accession>A0A7H1N485</accession>
<evidence type="ECO:0000313" key="3">
    <source>
        <dbReference type="EMBL" id="QNT70521.1"/>
    </source>
</evidence>
<reference evidence="3 4" key="1">
    <citation type="submission" date="2020-05" db="EMBL/GenBank/DDBJ databases">
        <title>Complete closed genome sequence of Defluviicoccus vanus.</title>
        <authorList>
            <person name="Bessarab I."/>
            <person name="Arumugam K."/>
            <person name="Maszenan A.M."/>
            <person name="Seviour R.J."/>
            <person name="Williams R.B."/>
        </authorList>
    </citation>
    <scope>NUCLEOTIDE SEQUENCE [LARGE SCALE GENOMIC DNA]</scope>
    <source>
        <strain evidence="3 4">Ben 114</strain>
    </source>
</reference>
<feature type="region of interest" description="Disordered" evidence="1">
    <location>
        <begin position="105"/>
        <end position="135"/>
    </location>
</feature>
<dbReference type="KEGG" id="dvn:HQ394_15785"/>
<sequence length="135" mass="14821">MNRTFTSAFALAIVLSGAVVLSTSARADDEGKNNKDKAVCYKVLYQKGNSGWAYDTKDRLVLNILKHSDLTKDETAYSVHGKFVDVGDYGRYNRKSRTNMNVATGTVVTKSHSDSGYGSKSDSGARPQESPHFEF</sequence>
<evidence type="ECO:0000313" key="4">
    <source>
        <dbReference type="Proteomes" id="UP000516369"/>
    </source>
</evidence>
<dbReference type="Proteomes" id="UP000516369">
    <property type="component" value="Chromosome"/>
</dbReference>
<name>A0A7H1N485_9PROT</name>
<dbReference type="EMBL" id="CP053923">
    <property type="protein sequence ID" value="QNT70521.1"/>
    <property type="molecule type" value="Genomic_DNA"/>
</dbReference>
<gene>
    <name evidence="3" type="ORF">HQ394_15785</name>
</gene>
<protein>
    <submittedName>
        <fullName evidence="3">Uncharacterized protein</fullName>
    </submittedName>
</protein>
<evidence type="ECO:0000256" key="1">
    <source>
        <dbReference type="SAM" id="MobiDB-lite"/>
    </source>
</evidence>
<organism evidence="3 4">
    <name type="scientific">Defluviicoccus vanus</name>
    <dbReference type="NCBI Taxonomy" id="111831"/>
    <lineage>
        <taxon>Bacteria</taxon>
        <taxon>Pseudomonadati</taxon>
        <taxon>Pseudomonadota</taxon>
        <taxon>Alphaproteobacteria</taxon>
        <taxon>Rhodospirillales</taxon>
        <taxon>Rhodospirillaceae</taxon>
        <taxon>Defluviicoccus</taxon>
    </lineage>
</organism>
<feature type="compositionally biased region" description="Low complexity" evidence="1">
    <location>
        <begin position="114"/>
        <end position="124"/>
    </location>
</feature>
<keyword evidence="4" id="KW-1185">Reference proteome</keyword>
<keyword evidence="2" id="KW-0732">Signal</keyword>
<feature type="signal peptide" evidence="2">
    <location>
        <begin position="1"/>
        <end position="27"/>
    </location>
</feature>
<dbReference type="AlphaFoldDB" id="A0A7H1N485"/>
<dbReference type="RefSeq" id="WP_190261000.1">
    <property type="nucleotide sequence ID" value="NZ_CP053923.1"/>
</dbReference>